<sequence>MPLHQPKNAAAQNKSALLRSFAPPSVLPDISPTWGEIGSFADGVLFARLVGEISDKGRSPSLRRKCPAGQRGALSLHDQRSCTAAAVVPRYISAI</sequence>
<evidence type="ECO:0000313" key="1">
    <source>
        <dbReference type="EMBL" id="SIT59395.1"/>
    </source>
</evidence>
<dbReference type="AlphaFoldDB" id="A0A1R3VHS6"/>
<keyword evidence="2" id="KW-1185">Reference proteome</keyword>
<evidence type="ECO:0000313" key="2">
    <source>
        <dbReference type="Proteomes" id="UP000188388"/>
    </source>
</evidence>
<proteinExistence type="predicted"/>
<organism evidence="1 2">
    <name type="scientific">Mesorhizobium prunaredense</name>
    <dbReference type="NCBI Taxonomy" id="1631249"/>
    <lineage>
        <taxon>Bacteria</taxon>
        <taxon>Pseudomonadati</taxon>
        <taxon>Pseudomonadota</taxon>
        <taxon>Alphaproteobacteria</taxon>
        <taxon>Hyphomicrobiales</taxon>
        <taxon>Phyllobacteriaceae</taxon>
        <taxon>Mesorhizobium</taxon>
    </lineage>
</organism>
<dbReference type="EMBL" id="FTPD01000067">
    <property type="protein sequence ID" value="SIT59395.1"/>
    <property type="molecule type" value="Genomic_DNA"/>
</dbReference>
<reference evidence="2" key="1">
    <citation type="submission" date="2017-01" db="EMBL/GenBank/DDBJ databases">
        <authorList>
            <person name="Brunel B."/>
        </authorList>
    </citation>
    <scope>NUCLEOTIDE SEQUENCE [LARGE SCALE GENOMIC DNA]</scope>
</reference>
<protein>
    <submittedName>
        <fullName evidence="1">Uncharacterized protein</fullName>
    </submittedName>
</protein>
<dbReference type="Proteomes" id="UP000188388">
    <property type="component" value="Unassembled WGS sequence"/>
</dbReference>
<gene>
    <name evidence="1" type="ORF">BQ8794_70325</name>
</gene>
<accession>A0A1R3VHS6</accession>
<name>A0A1R3VHS6_9HYPH</name>